<feature type="domain" description="Peptidase M14" evidence="2">
    <location>
        <begin position="11"/>
        <end position="53"/>
    </location>
</feature>
<dbReference type="PANTHER" id="PTHR11532:SF57">
    <property type="entry name" value="CARBOXYPEPTIDASE D, B"/>
    <property type="match status" value="1"/>
</dbReference>
<evidence type="ECO:0000256" key="1">
    <source>
        <dbReference type="ARBA" id="ARBA00005988"/>
    </source>
</evidence>
<dbReference type="GO" id="GO:0004181">
    <property type="term" value="F:metallocarboxypeptidase activity"/>
    <property type="evidence" value="ECO:0007669"/>
    <property type="project" value="InterPro"/>
</dbReference>
<dbReference type="Proteomes" id="UP000828390">
    <property type="component" value="Unassembled WGS sequence"/>
</dbReference>
<evidence type="ECO:0000313" key="3">
    <source>
        <dbReference type="EMBL" id="KAH3826653.1"/>
    </source>
</evidence>
<evidence type="ECO:0000259" key="2">
    <source>
        <dbReference type="Pfam" id="PF00246"/>
    </source>
</evidence>
<comment type="similarity">
    <text evidence="1">Belongs to the peptidase M14 family.</text>
</comment>
<name>A0A9D4K098_DREPO</name>
<dbReference type="SUPFAM" id="SSF53187">
    <property type="entry name" value="Zn-dependent exopeptidases"/>
    <property type="match status" value="1"/>
</dbReference>
<dbReference type="Gene3D" id="3.40.630.10">
    <property type="entry name" value="Zn peptidases"/>
    <property type="match status" value="1"/>
</dbReference>
<evidence type="ECO:0000313" key="4">
    <source>
        <dbReference type="Proteomes" id="UP000828390"/>
    </source>
</evidence>
<dbReference type="Pfam" id="PF00246">
    <property type="entry name" value="Peptidase_M14"/>
    <property type="match status" value="1"/>
</dbReference>
<reference evidence="3" key="2">
    <citation type="submission" date="2020-11" db="EMBL/GenBank/DDBJ databases">
        <authorList>
            <person name="McCartney M.A."/>
            <person name="Auch B."/>
            <person name="Kono T."/>
            <person name="Mallez S."/>
            <person name="Becker A."/>
            <person name="Gohl D.M."/>
            <person name="Silverstein K.A.T."/>
            <person name="Koren S."/>
            <person name="Bechman K.B."/>
            <person name="Herman A."/>
            <person name="Abrahante J.E."/>
            <person name="Garbe J."/>
        </authorList>
    </citation>
    <scope>NUCLEOTIDE SEQUENCE</scope>
    <source>
        <strain evidence="3">Duluth1</strain>
        <tissue evidence="3">Whole animal</tissue>
    </source>
</reference>
<dbReference type="InterPro" id="IPR000834">
    <property type="entry name" value="Peptidase_M14"/>
</dbReference>
<comment type="caution">
    <text evidence="3">The sequence shown here is derived from an EMBL/GenBank/DDBJ whole genome shotgun (WGS) entry which is preliminary data.</text>
</comment>
<dbReference type="PANTHER" id="PTHR11532">
    <property type="entry name" value="PROTEASE M14 CARBOXYPEPTIDASE"/>
    <property type="match status" value="1"/>
</dbReference>
<accession>A0A9D4K098</accession>
<sequence>MQYILIVSCESIPGGMQDYNYLAEGIFDITIELSCCPFPSASSLTDYWVKNKDALVNYLLLAHMGKT</sequence>
<reference evidence="3" key="1">
    <citation type="journal article" date="2019" name="bioRxiv">
        <title>The Genome of the Zebra Mussel, Dreissena polymorpha: A Resource for Invasive Species Research.</title>
        <authorList>
            <person name="McCartney M.A."/>
            <person name="Auch B."/>
            <person name="Kono T."/>
            <person name="Mallez S."/>
            <person name="Zhang Y."/>
            <person name="Obille A."/>
            <person name="Becker A."/>
            <person name="Abrahante J.E."/>
            <person name="Garbe J."/>
            <person name="Badalamenti J.P."/>
            <person name="Herman A."/>
            <person name="Mangelson H."/>
            <person name="Liachko I."/>
            <person name="Sullivan S."/>
            <person name="Sone E.D."/>
            <person name="Koren S."/>
            <person name="Silverstein K.A.T."/>
            <person name="Beckman K.B."/>
            <person name="Gohl D.M."/>
        </authorList>
    </citation>
    <scope>NUCLEOTIDE SEQUENCE</scope>
    <source>
        <strain evidence="3">Duluth1</strain>
        <tissue evidence="3">Whole animal</tissue>
    </source>
</reference>
<dbReference type="AlphaFoldDB" id="A0A9D4K098"/>
<gene>
    <name evidence="3" type="ORF">DPMN_128562</name>
</gene>
<organism evidence="3 4">
    <name type="scientific">Dreissena polymorpha</name>
    <name type="common">Zebra mussel</name>
    <name type="synonym">Mytilus polymorpha</name>
    <dbReference type="NCBI Taxonomy" id="45954"/>
    <lineage>
        <taxon>Eukaryota</taxon>
        <taxon>Metazoa</taxon>
        <taxon>Spiralia</taxon>
        <taxon>Lophotrochozoa</taxon>
        <taxon>Mollusca</taxon>
        <taxon>Bivalvia</taxon>
        <taxon>Autobranchia</taxon>
        <taxon>Heteroconchia</taxon>
        <taxon>Euheterodonta</taxon>
        <taxon>Imparidentia</taxon>
        <taxon>Neoheterodontei</taxon>
        <taxon>Myida</taxon>
        <taxon>Dreissenoidea</taxon>
        <taxon>Dreissenidae</taxon>
        <taxon>Dreissena</taxon>
    </lineage>
</organism>
<dbReference type="GO" id="GO:0016485">
    <property type="term" value="P:protein processing"/>
    <property type="evidence" value="ECO:0007669"/>
    <property type="project" value="TreeGrafter"/>
</dbReference>
<proteinExistence type="inferred from homology"/>
<dbReference type="GO" id="GO:0005615">
    <property type="term" value="C:extracellular space"/>
    <property type="evidence" value="ECO:0007669"/>
    <property type="project" value="TreeGrafter"/>
</dbReference>
<protein>
    <recommendedName>
        <fullName evidence="2">Peptidase M14 domain-containing protein</fullName>
    </recommendedName>
</protein>
<keyword evidence="4" id="KW-1185">Reference proteome</keyword>
<dbReference type="GO" id="GO:0008270">
    <property type="term" value="F:zinc ion binding"/>
    <property type="evidence" value="ECO:0007669"/>
    <property type="project" value="InterPro"/>
</dbReference>
<dbReference type="InterPro" id="IPR050753">
    <property type="entry name" value="Peptidase_M14_domain"/>
</dbReference>
<dbReference type="EMBL" id="JAIWYP010000005">
    <property type="protein sequence ID" value="KAH3826653.1"/>
    <property type="molecule type" value="Genomic_DNA"/>
</dbReference>
<dbReference type="GO" id="GO:0006518">
    <property type="term" value="P:peptide metabolic process"/>
    <property type="evidence" value="ECO:0007669"/>
    <property type="project" value="TreeGrafter"/>
</dbReference>